<accession>A0A7C3KD75</accession>
<name>A0A7C3KD75_9CYAN</name>
<dbReference type="EMBL" id="DSRU01000054">
    <property type="protein sequence ID" value="HFM97067.1"/>
    <property type="molecule type" value="Genomic_DNA"/>
</dbReference>
<dbReference type="InterPro" id="IPR049210">
    <property type="entry name" value="DUF6812"/>
</dbReference>
<proteinExistence type="predicted"/>
<comment type="caution">
    <text evidence="1">The sequence shown here is derived from an EMBL/GenBank/DDBJ whole genome shotgun (WGS) entry which is preliminary data.</text>
</comment>
<evidence type="ECO:0000313" key="1">
    <source>
        <dbReference type="EMBL" id="HFM97067.1"/>
    </source>
</evidence>
<dbReference type="AlphaFoldDB" id="A0A7C3KD75"/>
<gene>
    <name evidence="1" type="ORF">ENR64_04720</name>
</gene>
<protein>
    <submittedName>
        <fullName evidence="1">Uncharacterized protein</fullName>
    </submittedName>
</protein>
<sequence>MDINLPGGRATQREKHRVKIYTTDQWEIQGEVSIPAGGYNARLSDFLNGGNMFISVTNAVIYSADGMMLASESFLSVNKQAIKLVIEERIDDSEV</sequence>
<dbReference type="Pfam" id="PF20660">
    <property type="entry name" value="DUF6812"/>
    <property type="match status" value="1"/>
</dbReference>
<reference evidence="1" key="1">
    <citation type="journal article" date="2020" name="mSystems">
        <title>Genome- and Community-Level Interaction Insights into Carbon Utilization and Element Cycling Functions of Hydrothermarchaeota in Hydrothermal Sediment.</title>
        <authorList>
            <person name="Zhou Z."/>
            <person name="Liu Y."/>
            <person name="Xu W."/>
            <person name="Pan J."/>
            <person name="Luo Z.H."/>
            <person name="Li M."/>
        </authorList>
    </citation>
    <scope>NUCLEOTIDE SEQUENCE [LARGE SCALE GENOMIC DNA]</scope>
    <source>
        <strain evidence="1">SpSt-418</strain>
    </source>
</reference>
<organism evidence="1">
    <name type="scientific">Oscillatoriales cyanobacterium SpSt-418</name>
    <dbReference type="NCBI Taxonomy" id="2282169"/>
    <lineage>
        <taxon>Bacteria</taxon>
        <taxon>Bacillati</taxon>
        <taxon>Cyanobacteriota</taxon>
        <taxon>Cyanophyceae</taxon>
        <taxon>Oscillatoriophycideae</taxon>
        <taxon>Oscillatoriales</taxon>
    </lineage>
</organism>